<evidence type="ECO:0000259" key="2">
    <source>
        <dbReference type="PROSITE" id="PS50943"/>
    </source>
</evidence>
<dbReference type="SUPFAM" id="SSF52242">
    <property type="entry name" value="Cobalamin (vitamin B12)-binding domain"/>
    <property type="match status" value="1"/>
</dbReference>
<dbReference type="Proteomes" id="UP000279029">
    <property type="component" value="Chromosome"/>
</dbReference>
<dbReference type="InterPro" id="IPR010982">
    <property type="entry name" value="Lambda_DNA-bd_dom_sf"/>
</dbReference>
<dbReference type="GO" id="GO:0003677">
    <property type="term" value="F:DNA binding"/>
    <property type="evidence" value="ECO:0007669"/>
    <property type="project" value="UniProtKB-KW"/>
</dbReference>
<reference evidence="4 5" key="1">
    <citation type="submission" date="2018-09" db="EMBL/GenBank/DDBJ databases">
        <authorList>
            <person name="Postec A."/>
        </authorList>
    </citation>
    <scope>NUCLEOTIDE SEQUENCE [LARGE SCALE GENOMIC DNA]</scope>
    <source>
        <strain evidence="4">70B-A</strain>
    </source>
</reference>
<dbReference type="KEGG" id="cbar:PATL70BA_0525"/>
<dbReference type="Pfam" id="PF01381">
    <property type="entry name" value="HTH_3"/>
    <property type="match status" value="1"/>
</dbReference>
<proteinExistence type="predicted"/>
<dbReference type="PANTHER" id="PTHR46558:SF11">
    <property type="entry name" value="HTH-TYPE TRANSCRIPTIONAL REGULATOR XRE"/>
    <property type="match status" value="1"/>
</dbReference>
<dbReference type="Pfam" id="PF02607">
    <property type="entry name" value="B12-binding_2"/>
    <property type="match status" value="1"/>
</dbReference>
<dbReference type="Gene3D" id="1.10.260.40">
    <property type="entry name" value="lambda repressor-like DNA-binding domains"/>
    <property type="match status" value="1"/>
</dbReference>
<dbReference type="OrthoDB" id="5756833at2"/>
<feature type="domain" description="HTH cro/C1-type" evidence="2">
    <location>
        <begin position="9"/>
        <end position="63"/>
    </location>
</feature>
<dbReference type="EMBL" id="LR130778">
    <property type="protein sequence ID" value="VDN46382.1"/>
    <property type="molecule type" value="Genomic_DNA"/>
</dbReference>
<dbReference type="SUPFAM" id="SSF47413">
    <property type="entry name" value="lambda repressor-like DNA-binding domains"/>
    <property type="match status" value="1"/>
</dbReference>
<dbReference type="InterPro" id="IPR006158">
    <property type="entry name" value="Cobalamin-bd"/>
</dbReference>
<sequence length="295" mass="33372">MMTSFGDNLKRIRTQLNMNQKDLGDKLGIGQTTIANYEKGVRFPTGELLKRIGEVLNVSIDQLMGHQVVNTALESEALDLSIFNEELKKCLIEGNEQEALYRIWQLNPSKENISIIYEDILLKVLVEIGQMWERGQVNVAVEHFATQVVHKILSMMSTITGEVPKGKHRSLCMSFNSEPHTIGMRMISEYFSLLGITSYYIGTSVPTDSVIKMLKNKKVDILALSATMSYHLDGMKNLIEVIKRDPGLKSLKIIVGGQAFLYEQDRWKDLGADGYAKDFLSLKAWLEEERFIGGY</sequence>
<dbReference type="Gene3D" id="1.10.1240.10">
    <property type="entry name" value="Methionine synthase domain"/>
    <property type="match status" value="1"/>
</dbReference>
<protein>
    <submittedName>
        <fullName evidence="4">Uncharacterized protein</fullName>
    </submittedName>
</protein>
<dbReference type="GO" id="GO:0031419">
    <property type="term" value="F:cobalamin binding"/>
    <property type="evidence" value="ECO:0007669"/>
    <property type="project" value="InterPro"/>
</dbReference>
<keyword evidence="1" id="KW-0238">DNA-binding</keyword>
<name>A0A3P7RUB0_9FIRM</name>
<accession>A0A3P7RUB0</accession>
<gene>
    <name evidence="4" type="ORF">PATL70BA_0525</name>
</gene>
<dbReference type="Pfam" id="PF02310">
    <property type="entry name" value="B12-binding"/>
    <property type="match status" value="1"/>
</dbReference>
<dbReference type="InterPro" id="IPR036594">
    <property type="entry name" value="Meth_synthase_dom"/>
</dbReference>
<evidence type="ECO:0000313" key="5">
    <source>
        <dbReference type="Proteomes" id="UP000279029"/>
    </source>
</evidence>
<dbReference type="SMART" id="SM00530">
    <property type="entry name" value="HTH_XRE"/>
    <property type="match status" value="1"/>
</dbReference>
<dbReference type="AlphaFoldDB" id="A0A3P7RUB0"/>
<dbReference type="CDD" id="cd00093">
    <property type="entry name" value="HTH_XRE"/>
    <property type="match status" value="1"/>
</dbReference>
<dbReference type="Gene3D" id="3.40.50.280">
    <property type="entry name" value="Cobalamin-binding domain"/>
    <property type="match status" value="1"/>
</dbReference>
<dbReference type="PROSITE" id="PS50943">
    <property type="entry name" value="HTH_CROC1"/>
    <property type="match status" value="1"/>
</dbReference>
<dbReference type="PROSITE" id="PS51332">
    <property type="entry name" value="B12_BINDING"/>
    <property type="match status" value="1"/>
</dbReference>
<organism evidence="4 5">
    <name type="scientific">Petrocella atlantisensis</name>
    <dbReference type="NCBI Taxonomy" id="2173034"/>
    <lineage>
        <taxon>Bacteria</taxon>
        <taxon>Bacillati</taxon>
        <taxon>Bacillota</taxon>
        <taxon>Clostridia</taxon>
        <taxon>Lachnospirales</taxon>
        <taxon>Vallitaleaceae</taxon>
        <taxon>Petrocella</taxon>
    </lineage>
</organism>
<evidence type="ECO:0000256" key="1">
    <source>
        <dbReference type="ARBA" id="ARBA00023125"/>
    </source>
</evidence>
<dbReference type="RefSeq" id="WP_125135906.1">
    <property type="nucleotide sequence ID" value="NZ_LR130778.1"/>
</dbReference>
<dbReference type="InterPro" id="IPR003759">
    <property type="entry name" value="Cbl-bd_cap"/>
</dbReference>
<evidence type="ECO:0000259" key="3">
    <source>
        <dbReference type="PROSITE" id="PS51332"/>
    </source>
</evidence>
<feature type="domain" description="B12-binding" evidence="3">
    <location>
        <begin position="167"/>
        <end position="293"/>
    </location>
</feature>
<dbReference type="InterPro" id="IPR036724">
    <property type="entry name" value="Cobalamin-bd_sf"/>
</dbReference>
<dbReference type="InterPro" id="IPR001387">
    <property type="entry name" value="Cro/C1-type_HTH"/>
</dbReference>
<keyword evidence="5" id="KW-1185">Reference proteome</keyword>
<dbReference type="GO" id="GO:0046872">
    <property type="term" value="F:metal ion binding"/>
    <property type="evidence" value="ECO:0007669"/>
    <property type="project" value="InterPro"/>
</dbReference>
<evidence type="ECO:0000313" key="4">
    <source>
        <dbReference type="EMBL" id="VDN46382.1"/>
    </source>
</evidence>
<dbReference type="PANTHER" id="PTHR46558">
    <property type="entry name" value="TRACRIPTIONAL REGULATORY PROTEIN-RELATED-RELATED"/>
    <property type="match status" value="1"/>
</dbReference>